<name>A0A1L9RAC6_ASPWE</name>
<keyword evidence="1" id="KW-0472">Membrane</keyword>
<dbReference type="EMBL" id="KV878215">
    <property type="protein sequence ID" value="OJJ31885.1"/>
    <property type="molecule type" value="Genomic_DNA"/>
</dbReference>
<dbReference type="RefSeq" id="XP_040685562.1">
    <property type="nucleotide sequence ID" value="XM_040838721.1"/>
</dbReference>
<evidence type="ECO:0000313" key="2">
    <source>
        <dbReference type="EMBL" id="OJJ31885.1"/>
    </source>
</evidence>
<dbReference type="Proteomes" id="UP000184383">
    <property type="component" value="Unassembled WGS sequence"/>
</dbReference>
<reference evidence="3" key="1">
    <citation type="journal article" date="2017" name="Genome Biol.">
        <title>Comparative genomics reveals high biological diversity and specific adaptations in the industrially and medically important fungal genus Aspergillus.</title>
        <authorList>
            <person name="de Vries R.P."/>
            <person name="Riley R."/>
            <person name="Wiebenga A."/>
            <person name="Aguilar-Osorio G."/>
            <person name="Amillis S."/>
            <person name="Uchima C.A."/>
            <person name="Anderluh G."/>
            <person name="Asadollahi M."/>
            <person name="Askin M."/>
            <person name="Barry K."/>
            <person name="Battaglia E."/>
            <person name="Bayram O."/>
            <person name="Benocci T."/>
            <person name="Braus-Stromeyer S.A."/>
            <person name="Caldana C."/>
            <person name="Canovas D."/>
            <person name="Cerqueira G.C."/>
            <person name="Chen F."/>
            <person name="Chen W."/>
            <person name="Choi C."/>
            <person name="Clum A."/>
            <person name="Dos Santos R.A."/>
            <person name="Damasio A.R."/>
            <person name="Diallinas G."/>
            <person name="Emri T."/>
            <person name="Fekete E."/>
            <person name="Flipphi M."/>
            <person name="Freyberg S."/>
            <person name="Gallo A."/>
            <person name="Gournas C."/>
            <person name="Habgood R."/>
            <person name="Hainaut M."/>
            <person name="Harispe M.L."/>
            <person name="Henrissat B."/>
            <person name="Hilden K.S."/>
            <person name="Hope R."/>
            <person name="Hossain A."/>
            <person name="Karabika E."/>
            <person name="Karaffa L."/>
            <person name="Karanyi Z."/>
            <person name="Krasevec N."/>
            <person name="Kuo A."/>
            <person name="Kusch H."/>
            <person name="LaButti K."/>
            <person name="Lagendijk E.L."/>
            <person name="Lapidus A."/>
            <person name="Levasseur A."/>
            <person name="Lindquist E."/>
            <person name="Lipzen A."/>
            <person name="Logrieco A.F."/>
            <person name="MacCabe A."/>
            <person name="Maekelae M.R."/>
            <person name="Malavazi I."/>
            <person name="Melin P."/>
            <person name="Meyer V."/>
            <person name="Mielnichuk N."/>
            <person name="Miskei M."/>
            <person name="Molnar A.P."/>
            <person name="Mule G."/>
            <person name="Ngan C.Y."/>
            <person name="Orejas M."/>
            <person name="Orosz E."/>
            <person name="Ouedraogo J.P."/>
            <person name="Overkamp K.M."/>
            <person name="Park H.-S."/>
            <person name="Perrone G."/>
            <person name="Piumi F."/>
            <person name="Punt P.J."/>
            <person name="Ram A.F."/>
            <person name="Ramon A."/>
            <person name="Rauscher S."/>
            <person name="Record E."/>
            <person name="Riano-Pachon D.M."/>
            <person name="Robert V."/>
            <person name="Roehrig J."/>
            <person name="Ruller R."/>
            <person name="Salamov A."/>
            <person name="Salih N.S."/>
            <person name="Samson R.A."/>
            <person name="Sandor E."/>
            <person name="Sanguinetti M."/>
            <person name="Schuetze T."/>
            <person name="Sepcic K."/>
            <person name="Shelest E."/>
            <person name="Sherlock G."/>
            <person name="Sophianopoulou V."/>
            <person name="Squina F.M."/>
            <person name="Sun H."/>
            <person name="Susca A."/>
            <person name="Todd R.B."/>
            <person name="Tsang A."/>
            <person name="Unkles S.E."/>
            <person name="van de Wiele N."/>
            <person name="van Rossen-Uffink D."/>
            <person name="Oliveira J.V."/>
            <person name="Vesth T.C."/>
            <person name="Visser J."/>
            <person name="Yu J.-H."/>
            <person name="Zhou M."/>
            <person name="Andersen M.R."/>
            <person name="Archer D.B."/>
            <person name="Baker S.E."/>
            <person name="Benoit I."/>
            <person name="Brakhage A.A."/>
            <person name="Braus G.H."/>
            <person name="Fischer R."/>
            <person name="Frisvad J.C."/>
            <person name="Goldman G.H."/>
            <person name="Houbraken J."/>
            <person name="Oakley B."/>
            <person name="Pocsi I."/>
            <person name="Scazzocchio C."/>
            <person name="Seiboth B."/>
            <person name="vanKuyk P.A."/>
            <person name="Wortman J."/>
            <person name="Dyer P.S."/>
            <person name="Grigoriev I.V."/>
        </authorList>
    </citation>
    <scope>NUCLEOTIDE SEQUENCE [LARGE SCALE GENOMIC DNA]</scope>
    <source>
        <strain evidence="3">DTO 134E9</strain>
    </source>
</reference>
<evidence type="ECO:0000256" key="1">
    <source>
        <dbReference type="SAM" id="Phobius"/>
    </source>
</evidence>
<keyword evidence="1" id="KW-1133">Transmembrane helix</keyword>
<protein>
    <submittedName>
        <fullName evidence="2">Uncharacterized protein</fullName>
    </submittedName>
</protein>
<evidence type="ECO:0000313" key="3">
    <source>
        <dbReference type="Proteomes" id="UP000184383"/>
    </source>
</evidence>
<dbReference type="GeneID" id="63754569"/>
<gene>
    <name evidence="2" type="ORF">ASPWEDRAFT_641749</name>
</gene>
<dbReference type="AlphaFoldDB" id="A0A1L9RAC6"/>
<keyword evidence="3" id="KW-1185">Reference proteome</keyword>
<keyword evidence="1" id="KW-0812">Transmembrane</keyword>
<proteinExistence type="predicted"/>
<accession>A0A1L9RAC6</accession>
<dbReference type="VEuPathDB" id="FungiDB:ASPWEDRAFT_641749"/>
<organism evidence="2 3">
    <name type="scientific">Aspergillus wentii DTO 134E9</name>
    <dbReference type="NCBI Taxonomy" id="1073089"/>
    <lineage>
        <taxon>Eukaryota</taxon>
        <taxon>Fungi</taxon>
        <taxon>Dikarya</taxon>
        <taxon>Ascomycota</taxon>
        <taxon>Pezizomycotina</taxon>
        <taxon>Eurotiomycetes</taxon>
        <taxon>Eurotiomycetidae</taxon>
        <taxon>Eurotiales</taxon>
        <taxon>Aspergillaceae</taxon>
        <taxon>Aspergillus</taxon>
        <taxon>Aspergillus subgen. Cremei</taxon>
    </lineage>
</organism>
<feature type="transmembrane region" description="Helical" evidence="1">
    <location>
        <begin position="12"/>
        <end position="31"/>
    </location>
</feature>
<sequence length="146" mass="16448">MYIRSGTYYGPAGFLVSWVTLLSLSHVSIWGHRSSTIHFWVNQSSSASGASPGPTAVASHSFLVILGLMIDEMRECRPKTALSYDFSMWGTVYLWPVPPESVTFWSNRLQLDQLHPSHLFSSHLCDNLIQINVSIEILFCLDRLIC</sequence>